<comment type="caution">
    <text evidence="2">The sequence shown here is derived from an EMBL/GenBank/DDBJ whole genome shotgun (WGS) entry which is preliminary data.</text>
</comment>
<feature type="region of interest" description="Disordered" evidence="1">
    <location>
        <begin position="128"/>
        <end position="179"/>
    </location>
</feature>
<name>A0AAW1TZ24_9CUCU</name>
<sequence>MLDDKNGRQASSKINQQTAKDIEEMCAVNNDHDNRYSNTVTKDLYKNMHNTEANFTMITVGSYKMWVHVEVKELVFESKRGNKKSLLVKEPFARKDEPYNPEFWSENVEIKRFNMQLYEEINRQANPPEDRMLQNSSAAPDDASGCHQDPVHSATLASSTSRRQPVSSRWSEVSRVADN</sequence>
<reference evidence="2 3" key="1">
    <citation type="submission" date="2023-03" db="EMBL/GenBank/DDBJ databases">
        <title>Genome insight into feeding habits of ladybird beetles.</title>
        <authorList>
            <person name="Li H.-S."/>
            <person name="Huang Y.-H."/>
            <person name="Pang H."/>
        </authorList>
    </citation>
    <scope>NUCLEOTIDE SEQUENCE [LARGE SCALE GENOMIC DNA]</scope>
    <source>
        <strain evidence="2">SYSU_2023b</strain>
        <tissue evidence="2">Whole body</tissue>
    </source>
</reference>
<gene>
    <name evidence="2" type="ORF">WA026_015072</name>
</gene>
<evidence type="ECO:0000313" key="3">
    <source>
        <dbReference type="Proteomes" id="UP001431783"/>
    </source>
</evidence>
<evidence type="ECO:0000313" key="2">
    <source>
        <dbReference type="EMBL" id="KAK9876836.1"/>
    </source>
</evidence>
<dbReference type="EMBL" id="JARQZJ010000038">
    <property type="protein sequence ID" value="KAK9876836.1"/>
    <property type="molecule type" value="Genomic_DNA"/>
</dbReference>
<organism evidence="2 3">
    <name type="scientific">Henosepilachna vigintioctopunctata</name>
    <dbReference type="NCBI Taxonomy" id="420089"/>
    <lineage>
        <taxon>Eukaryota</taxon>
        <taxon>Metazoa</taxon>
        <taxon>Ecdysozoa</taxon>
        <taxon>Arthropoda</taxon>
        <taxon>Hexapoda</taxon>
        <taxon>Insecta</taxon>
        <taxon>Pterygota</taxon>
        <taxon>Neoptera</taxon>
        <taxon>Endopterygota</taxon>
        <taxon>Coleoptera</taxon>
        <taxon>Polyphaga</taxon>
        <taxon>Cucujiformia</taxon>
        <taxon>Coccinelloidea</taxon>
        <taxon>Coccinellidae</taxon>
        <taxon>Epilachninae</taxon>
        <taxon>Epilachnini</taxon>
        <taxon>Henosepilachna</taxon>
    </lineage>
</organism>
<dbReference type="AlphaFoldDB" id="A0AAW1TZ24"/>
<accession>A0AAW1TZ24</accession>
<keyword evidence="3" id="KW-1185">Reference proteome</keyword>
<proteinExistence type="predicted"/>
<evidence type="ECO:0000256" key="1">
    <source>
        <dbReference type="SAM" id="MobiDB-lite"/>
    </source>
</evidence>
<dbReference type="Proteomes" id="UP001431783">
    <property type="component" value="Unassembled WGS sequence"/>
</dbReference>
<feature type="compositionally biased region" description="Polar residues" evidence="1">
    <location>
        <begin position="155"/>
        <end position="171"/>
    </location>
</feature>
<protein>
    <submittedName>
        <fullName evidence="2">Uncharacterized protein</fullName>
    </submittedName>
</protein>